<dbReference type="InterPro" id="IPR005804">
    <property type="entry name" value="FA_desaturase_dom"/>
</dbReference>
<sequence length="367" mass="40858">MLFYPPVKDTRIRFDTRTEFSLELKRRVDAYFRATGRSRGGGARMMVKTAIIFAWLFASYAGLLALGGSWVAVVVFGLSCGLATAGLGMAVQHDGGHLAYSEHRGVNRAAATVLDLLGASSYVWRVKHGVIHHTYTNIEGVDDDLDAAPFARMAPGQPHRRLHRFQHLYMWPLYGLLTAKWFLFDDFSNLARGRLGDHRIRRPRGADLAIFIAGKLAHFTWALLIPILVFGLGKGLVFYAALSIACGVTLSVVFQLAHCVEEAQFPTVAEAQAHTRDFAAHQLATTVDFARDNKLLSWYVGGLNFQAVHHLFPRVSHLHYPALAKIVEQTAAEFGVRYRATAKLWTALRSHYRWLRRMGSGEAVGLA</sequence>
<dbReference type="PIRSF" id="PIRSF015921">
    <property type="entry name" value="FA_sphinglp_des"/>
    <property type="match status" value="1"/>
</dbReference>
<dbReference type="Pfam" id="PF00487">
    <property type="entry name" value="FA_desaturase"/>
    <property type="match status" value="1"/>
</dbReference>
<dbReference type="EMBL" id="PVNL01000135">
    <property type="protein sequence ID" value="PRP96217.1"/>
    <property type="molecule type" value="Genomic_DNA"/>
</dbReference>
<feature type="domain" description="Fatty acid desaturase" evidence="2">
    <location>
        <begin position="69"/>
        <end position="341"/>
    </location>
</feature>
<dbReference type="CDD" id="cd03506">
    <property type="entry name" value="Delta6-FADS-like"/>
    <property type="match status" value="1"/>
</dbReference>
<name>A0A2S9XTL7_9BACT</name>
<dbReference type="Proteomes" id="UP000238823">
    <property type="component" value="Unassembled WGS sequence"/>
</dbReference>
<feature type="transmembrane region" description="Helical" evidence="1">
    <location>
        <begin position="208"/>
        <end position="230"/>
    </location>
</feature>
<dbReference type="InterPro" id="IPR012171">
    <property type="entry name" value="Fatty_acid_desaturase"/>
</dbReference>
<protein>
    <submittedName>
        <fullName evidence="3">Fatty acid desaturase</fullName>
    </submittedName>
</protein>
<dbReference type="AlphaFoldDB" id="A0A2S9XTL7"/>
<evidence type="ECO:0000313" key="4">
    <source>
        <dbReference type="Proteomes" id="UP000238823"/>
    </source>
</evidence>
<dbReference type="PANTHER" id="PTHR19353">
    <property type="entry name" value="FATTY ACID DESATURASE 2"/>
    <property type="match status" value="1"/>
</dbReference>
<organism evidence="3 4">
    <name type="scientific">Enhygromyxa salina</name>
    <dbReference type="NCBI Taxonomy" id="215803"/>
    <lineage>
        <taxon>Bacteria</taxon>
        <taxon>Pseudomonadati</taxon>
        <taxon>Myxococcota</taxon>
        <taxon>Polyangia</taxon>
        <taxon>Nannocystales</taxon>
        <taxon>Nannocystaceae</taxon>
        <taxon>Enhygromyxa</taxon>
    </lineage>
</organism>
<keyword evidence="1" id="KW-1133">Transmembrane helix</keyword>
<evidence type="ECO:0000256" key="1">
    <source>
        <dbReference type="SAM" id="Phobius"/>
    </source>
</evidence>
<feature type="transmembrane region" description="Helical" evidence="1">
    <location>
        <begin position="45"/>
        <end position="64"/>
    </location>
</feature>
<dbReference type="GO" id="GO:0016717">
    <property type="term" value="F:oxidoreductase activity, acting on paired donors, with oxidation of a pair of donors resulting in the reduction of molecular oxygen to two molecules of water"/>
    <property type="evidence" value="ECO:0007669"/>
    <property type="project" value="TreeGrafter"/>
</dbReference>
<gene>
    <name evidence="3" type="ORF">ENSA7_70310</name>
</gene>
<dbReference type="GO" id="GO:0016020">
    <property type="term" value="C:membrane"/>
    <property type="evidence" value="ECO:0007669"/>
    <property type="project" value="TreeGrafter"/>
</dbReference>
<dbReference type="GO" id="GO:0008610">
    <property type="term" value="P:lipid biosynthetic process"/>
    <property type="evidence" value="ECO:0007669"/>
    <property type="project" value="UniProtKB-ARBA"/>
</dbReference>
<evidence type="ECO:0000259" key="2">
    <source>
        <dbReference type="Pfam" id="PF00487"/>
    </source>
</evidence>
<comment type="caution">
    <text evidence="3">The sequence shown here is derived from an EMBL/GenBank/DDBJ whole genome shotgun (WGS) entry which is preliminary data.</text>
</comment>
<reference evidence="3 4" key="1">
    <citation type="submission" date="2018-03" db="EMBL/GenBank/DDBJ databases">
        <title>Draft Genome Sequences of the Obligatory Marine Myxobacteria Enhygromyxa salina SWB007.</title>
        <authorList>
            <person name="Poehlein A."/>
            <person name="Moghaddam J.A."/>
            <person name="Harms H."/>
            <person name="Alanjari M."/>
            <person name="Koenig G.M."/>
            <person name="Daniel R."/>
            <person name="Schaeberle T.F."/>
        </authorList>
    </citation>
    <scope>NUCLEOTIDE SEQUENCE [LARGE SCALE GENOMIC DNA]</scope>
    <source>
        <strain evidence="3 4">SWB007</strain>
    </source>
</reference>
<keyword evidence="1" id="KW-0812">Transmembrane</keyword>
<keyword evidence="1" id="KW-0472">Membrane</keyword>
<dbReference type="PANTHER" id="PTHR19353:SF19">
    <property type="entry name" value="DELTA(5) FATTY ACID DESATURASE C-RELATED"/>
    <property type="match status" value="1"/>
</dbReference>
<evidence type="ECO:0000313" key="3">
    <source>
        <dbReference type="EMBL" id="PRP96217.1"/>
    </source>
</evidence>
<feature type="transmembrane region" description="Helical" evidence="1">
    <location>
        <begin position="236"/>
        <end position="257"/>
    </location>
</feature>
<proteinExistence type="predicted"/>
<accession>A0A2S9XTL7</accession>